<accession>A0A7Y9FI50</accession>
<evidence type="ECO:0000313" key="5">
    <source>
        <dbReference type="Proteomes" id="UP000618382"/>
    </source>
</evidence>
<keyword evidence="5" id="KW-1185">Reference proteome</keyword>
<dbReference type="EMBL" id="JACCBK010000001">
    <property type="protein sequence ID" value="NYD87743.1"/>
    <property type="molecule type" value="Genomic_DNA"/>
</dbReference>
<evidence type="ECO:0000313" key="4">
    <source>
        <dbReference type="Proteomes" id="UP000577956"/>
    </source>
</evidence>
<proteinExistence type="predicted"/>
<gene>
    <name evidence="3" type="ORF">BKA21_003292</name>
    <name evidence="2" type="ORF">Col01nite_22110</name>
</gene>
<organism evidence="3 4">
    <name type="scientific">Cellulomonas oligotrophica</name>
    <dbReference type="NCBI Taxonomy" id="931536"/>
    <lineage>
        <taxon>Bacteria</taxon>
        <taxon>Bacillati</taxon>
        <taxon>Actinomycetota</taxon>
        <taxon>Actinomycetes</taxon>
        <taxon>Micrococcales</taxon>
        <taxon>Cellulomonadaceae</taxon>
        <taxon>Cellulomonas</taxon>
    </lineage>
</organism>
<feature type="compositionally biased region" description="Low complexity" evidence="1">
    <location>
        <begin position="270"/>
        <end position="282"/>
    </location>
</feature>
<dbReference type="EMBL" id="BONN01000005">
    <property type="protein sequence ID" value="GIG33052.1"/>
    <property type="molecule type" value="Genomic_DNA"/>
</dbReference>
<dbReference type="Proteomes" id="UP000577956">
    <property type="component" value="Unassembled WGS sequence"/>
</dbReference>
<reference evidence="2 5" key="2">
    <citation type="submission" date="2021-01" db="EMBL/GenBank/DDBJ databases">
        <title>Whole genome shotgun sequence of Cellulomonas oligotrophica NBRC 109435.</title>
        <authorList>
            <person name="Komaki H."/>
            <person name="Tamura T."/>
        </authorList>
    </citation>
    <scope>NUCLEOTIDE SEQUENCE [LARGE SCALE GENOMIC DNA]</scope>
    <source>
        <strain evidence="2 5">NBRC 109435</strain>
    </source>
</reference>
<protein>
    <recommendedName>
        <fullName evidence="6">Adhesin domain-containing protein</fullName>
    </recommendedName>
</protein>
<evidence type="ECO:0000313" key="2">
    <source>
        <dbReference type="EMBL" id="GIG33052.1"/>
    </source>
</evidence>
<evidence type="ECO:0000256" key="1">
    <source>
        <dbReference type="SAM" id="MobiDB-lite"/>
    </source>
</evidence>
<dbReference type="Proteomes" id="UP000618382">
    <property type="component" value="Unassembled WGS sequence"/>
</dbReference>
<comment type="caution">
    <text evidence="3">The sequence shown here is derived from an EMBL/GenBank/DDBJ whole genome shotgun (WGS) entry which is preliminary data.</text>
</comment>
<reference evidence="3 4" key="1">
    <citation type="submission" date="2020-07" db="EMBL/GenBank/DDBJ databases">
        <title>Sequencing the genomes of 1000 actinobacteria strains.</title>
        <authorList>
            <person name="Klenk H.-P."/>
        </authorList>
    </citation>
    <scope>NUCLEOTIDE SEQUENCE [LARGE SCALE GENOMIC DNA]</scope>
    <source>
        <strain evidence="3 4">DSM 24482</strain>
    </source>
</reference>
<dbReference type="RefSeq" id="WP_140460071.1">
    <property type="nucleotide sequence ID" value="NZ_BAABFI010000010.1"/>
</dbReference>
<evidence type="ECO:0000313" key="3">
    <source>
        <dbReference type="EMBL" id="NYD87743.1"/>
    </source>
</evidence>
<name>A0A7Y9FI50_9CELL</name>
<evidence type="ECO:0008006" key="6">
    <source>
        <dbReference type="Google" id="ProtNLM"/>
    </source>
</evidence>
<sequence>MASESWVVAGPQVIEVEDVRSLRVGLVGGRVDVVAHADPAATGARLEVHGVDGRPLEVGLTDGELRVGYAFTLGGWEGFVEKFRNFQDKDRADVHVAVPAAVLARIGTVSADGLVAGLREDAHVSTVSGSMVVDDVHGRLTVHTVTGEVVVRAHVGDLRFQTVSGEIAASGDLTLVQGSAVSGAVSLDVGAGTSSLTVTTVAGDLTVRVPDGAGLQVRAQSVSGRLVVDGVEHKGTGPGQRTVDVDAGEGGCFLSATTVTGHVTVLRSHAAAAPQDAPQDAPVPTGGDA</sequence>
<feature type="region of interest" description="Disordered" evidence="1">
    <location>
        <begin position="270"/>
        <end position="289"/>
    </location>
</feature>
<dbReference type="AlphaFoldDB" id="A0A7Y9FI50"/>